<dbReference type="EMBL" id="SMOL01000753">
    <property type="protein sequence ID" value="KAB2600050.1"/>
    <property type="molecule type" value="Genomic_DNA"/>
</dbReference>
<comment type="caution">
    <text evidence="2">The sequence shown here is derived from an EMBL/GenBank/DDBJ whole genome shotgun (WGS) entry which is preliminary data.</text>
</comment>
<evidence type="ECO:0000313" key="3">
    <source>
        <dbReference type="Proteomes" id="UP000327157"/>
    </source>
</evidence>
<evidence type="ECO:0000256" key="1">
    <source>
        <dbReference type="SAM" id="MobiDB-lite"/>
    </source>
</evidence>
<name>A0A5N5FFR7_9ROSA</name>
<proteinExistence type="predicted"/>
<gene>
    <name evidence="2" type="ORF">D8674_010321</name>
</gene>
<dbReference type="Proteomes" id="UP000327157">
    <property type="component" value="Chromosome 13"/>
</dbReference>
<reference evidence="3" key="2">
    <citation type="submission" date="2019-10" db="EMBL/GenBank/DDBJ databases">
        <title>A de novo genome assembly of a pear dwarfing rootstock.</title>
        <authorList>
            <person name="Wang F."/>
            <person name="Wang J."/>
            <person name="Li S."/>
            <person name="Zhang Y."/>
            <person name="Fang M."/>
            <person name="Ma L."/>
            <person name="Zhao Y."/>
            <person name="Jiang S."/>
        </authorList>
    </citation>
    <scope>NUCLEOTIDE SEQUENCE [LARGE SCALE GENOMIC DNA]</scope>
</reference>
<accession>A0A5N5FFR7</accession>
<dbReference type="AlphaFoldDB" id="A0A5N5FFR7"/>
<reference evidence="2 3" key="3">
    <citation type="submission" date="2019-11" db="EMBL/GenBank/DDBJ databases">
        <title>A de novo genome assembly of a pear dwarfing rootstock.</title>
        <authorList>
            <person name="Wang F."/>
            <person name="Wang J."/>
            <person name="Li S."/>
            <person name="Zhang Y."/>
            <person name="Fang M."/>
            <person name="Ma L."/>
            <person name="Zhao Y."/>
            <person name="Jiang S."/>
        </authorList>
    </citation>
    <scope>NUCLEOTIDE SEQUENCE [LARGE SCALE GENOMIC DNA]</scope>
    <source>
        <strain evidence="2">S2</strain>
        <tissue evidence="2">Leaf</tissue>
    </source>
</reference>
<reference evidence="2 3" key="1">
    <citation type="submission" date="2019-09" db="EMBL/GenBank/DDBJ databases">
        <authorList>
            <person name="Ou C."/>
        </authorList>
    </citation>
    <scope>NUCLEOTIDE SEQUENCE [LARGE SCALE GENOMIC DNA]</scope>
    <source>
        <strain evidence="2">S2</strain>
        <tissue evidence="2">Leaf</tissue>
    </source>
</reference>
<protein>
    <submittedName>
        <fullName evidence="2">Uncharacterized protein</fullName>
    </submittedName>
</protein>
<sequence>MSAEENSVNSHVNLSGEEGRPFDASIILRIRSPLPLTTATMPGASNDPQGTTNGPRDERNPVRRPPSSMDQIWETLTKIITSVEKLQKN</sequence>
<organism evidence="2 3">
    <name type="scientific">Pyrus ussuriensis x Pyrus communis</name>
    <dbReference type="NCBI Taxonomy" id="2448454"/>
    <lineage>
        <taxon>Eukaryota</taxon>
        <taxon>Viridiplantae</taxon>
        <taxon>Streptophyta</taxon>
        <taxon>Embryophyta</taxon>
        <taxon>Tracheophyta</taxon>
        <taxon>Spermatophyta</taxon>
        <taxon>Magnoliopsida</taxon>
        <taxon>eudicotyledons</taxon>
        <taxon>Gunneridae</taxon>
        <taxon>Pentapetalae</taxon>
        <taxon>rosids</taxon>
        <taxon>fabids</taxon>
        <taxon>Rosales</taxon>
        <taxon>Rosaceae</taxon>
        <taxon>Amygdaloideae</taxon>
        <taxon>Maleae</taxon>
        <taxon>Pyrus</taxon>
    </lineage>
</organism>
<evidence type="ECO:0000313" key="2">
    <source>
        <dbReference type="EMBL" id="KAB2600050.1"/>
    </source>
</evidence>
<feature type="region of interest" description="Disordered" evidence="1">
    <location>
        <begin position="35"/>
        <end position="72"/>
    </location>
</feature>
<keyword evidence="3" id="KW-1185">Reference proteome</keyword>